<feature type="compositionally biased region" description="Acidic residues" evidence="1">
    <location>
        <begin position="161"/>
        <end position="186"/>
    </location>
</feature>
<evidence type="ECO:0000313" key="2">
    <source>
        <dbReference type="EMBL" id="BEI94750.1"/>
    </source>
</evidence>
<reference evidence="2" key="1">
    <citation type="journal article" date="2023" name="BMC Genomics">
        <title>Chromosome-level genome assemblies of Cutaneotrichosporon spp. (Trichosporonales, Basidiomycota) reveal imbalanced evolution between nucleotide sequences and chromosome synteny.</title>
        <authorList>
            <person name="Kobayashi Y."/>
            <person name="Kayamori A."/>
            <person name="Aoki K."/>
            <person name="Shiwa Y."/>
            <person name="Matsutani M."/>
            <person name="Fujita N."/>
            <person name="Sugita T."/>
            <person name="Iwasaki W."/>
            <person name="Tanaka N."/>
            <person name="Takashima M."/>
        </authorList>
    </citation>
    <scope>NUCLEOTIDE SEQUENCE</scope>
    <source>
        <strain evidence="2">HIS019</strain>
    </source>
</reference>
<gene>
    <name evidence="2" type="ORF">CcaverHIS019_0703310</name>
</gene>
<evidence type="ECO:0000313" key="3">
    <source>
        <dbReference type="Proteomes" id="UP001233271"/>
    </source>
</evidence>
<organism evidence="2 3">
    <name type="scientific">Cutaneotrichosporon cavernicola</name>
    <dbReference type="NCBI Taxonomy" id="279322"/>
    <lineage>
        <taxon>Eukaryota</taxon>
        <taxon>Fungi</taxon>
        <taxon>Dikarya</taxon>
        <taxon>Basidiomycota</taxon>
        <taxon>Agaricomycotina</taxon>
        <taxon>Tremellomycetes</taxon>
        <taxon>Trichosporonales</taxon>
        <taxon>Trichosporonaceae</taxon>
        <taxon>Cutaneotrichosporon</taxon>
    </lineage>
</organism>
<dbReference type="EMBL" id="AP028219">
    <property type="protein sequence ID" value="BEI94750.1"/>
    <property type="molecule type" value="Genomic_DNA"/>
</dbReference>
<feature type="compositionally biased region" description="Acidic residues" evidence="1">
    <location>
        <begin position="118"/>
        <end position="132"/>
    </location>
</feature>
<dbReference type="Proteomes" id="UP001233271">
    <property type="component" value="Chromosome 7b"/>
</dbReference>
<feature type="region of interest" description="Disordered" evidence="1">
    <location>
        <begin position="118"/>
        <end position="200"/>
    </location>
</feature>
<proteinExistence type="predicted"/>
<evidence type="ECO:0000256" key="1">
    <source>
        <dbReference type="SAM" id="MobiDB-lite"/>
    </source>
</evidence>
<dbReference type="AlphaFoldDB" id="A0AA48LA71"/>
<dbReference type="RefSeq" id="XP_060460015.1">
    <property type="nucleotide sequence ID" value="XM_060603752.1"/>
</dbReference>
<name>A0AA48LA71_9TREE</name>
<keyword evidence="3" id="KW-1185">Reference proteome</keyword>
<dbReference type="KEGG" id="ccac:CcaHIS019_0703310"/>
<feature type="compositionally biased region" description="Basic and acidic residues" evidence="1">
    <location>
        <begin position="144"/>
        <end position="160"/>
    </location>
</feature>
<protein>
    <submittedName>
        <fullName evidence="2">Uncharacterized protein</fullName>
    </submittedName>
</protein>
<dbReference type="GeneID" id="85498620"/>
<sequence length="200" mass="22309">MRPRSQERHGHELQRDLNPTKRYLARLRRGGFHVTNMSLVVWTDASLLLHRPTKDMGIGIYWGEGSWASSILSRERPPPGVVTNCHQAEFYALAKAAARGNLIIEVSDDEIEVIEISDDEDEGEDESEEEDGAVPPSGADVEMGEDHEVIVISDSDKGYETCDDENDDGGDDSDDESGDSDDESEEELHNALRSKRRRLA</sequence>
<accession>A0AA48LA71</accession>